<dbReference type="Gene3D" id="3.40.630.30">
    <property type="match status" value="1"/>
</dbReference>
<evidence type="ECO:0000256" key="2">
    <source>
        <dbReference type="ARBA" id="ARBA00023315"/>
    </source>
</evidence>
<evidence type="ECO:0000256" key="1">
    <source>
        <dbReference type="ARBA" id="ARBA00022679"/>
    </source>
</evidence>
<comment type="caution">
    <text evidence="4">The sequence shown here is derived from an EMBL/GenBank/DDBJ whole genome shotgun (WGS) entry which is preliminary data.</text>
</comment>
<evidence type="ECO:0000259" key="3">
    <source>
        <dbReference type="PROSITE" id="PS51186"/>
    </source>
</evidence>
<dbReference type="EMBL" id="VHLG01000007">
    <property type="protein sequence ID" value="TPW30168.1"/>
    <property type="molecule type" value="Genomic_DNA"/>
</dbReference>
<gene>
    <name evidence="4" type="ORF">FJU08_12080</name>
</gene>
<dbReference type="InterPro" id="IPR056935">
    <property type="entry name" value="Rv0428c-like_C"/>
</dbReference>
<dbReference type="InterPro" id="IPR016181">
    <property type="entry name" value="Acyl_CoA_acyltransferase"/>
</dbReference>
<dbReference type="AlphaFoldDB" id="A0A506U9F6"/>
<organism evidence="4 5">
    <name type="scientific">Martelella alba</name>
    <dbReference type="NCBI Taxonomy" id="2590451"/>
    <lineage>
        <taxon>Bacteria</taxon>
        <taxon>Pseudomonadati</taxon>
        <taxon>Pseudomonadota</taxon>
        <taxon>Alphaproteobacteria</taxon>
        <taxon>Hyphomicrobiales</taxon>
        <taxon>Aurantimonadaceae</taxon>
        <taxon>Martelella</taxon>
    </lineage>
</organism>
<evidence type="ECO:0000313" key="5">
    <source>
        <dbReference type="Proteomes" id="UP000318801"/>
    </source>
</evidence>
<dbReference type="PANTHER" id="PTHR43877">
    <property type="entry name" value="AMINOALKYLPHOSPHONATE N-ACETYLTRANSFERASE-RELATED-RELATED"/>
    <property type="match status" value="1"/>
</dbReference>
<name>A0A506U9F6_9HYPH</name>
<keyword evidence="5" id="KW-1185">Reference proteome</keyword>
<dbReference type="OrthoDB" id="9775595at2"/>
<evidence type="ECO:0000313" key="4">
    <source>
        <dbReference type="EMBL" id="TPW30168.1"/>
    </source>
</evidence>
<accession>A0A506U9F6</accession>
<feature type="domain" description="N-acetyltransferase" evidence="3">
    <location>
        <begin position="103"/>
        <end position="240"/>
    </location>
</feature>
<dbReference type="Pfam" id="PF24553">
    <property type="entry name" value="Rv0428c_C"/>
    <property type="match status" value="1"/>
</dbReference>
<proteinExistence type="predicted"/>
<dbReference type="CDD" id="cd04301">
    <property type="entry name" value="NAT_SF"/>
    <property type="match status" value="1"/>
</dbReference>
<dbReference type="GO" id="GO:0016747">
    <property type="term" value="F:acyltransferase activity, transferring groups other than amino-acyl groups"/>
    <property type="evidence" value="ECO:0007669"/>
    <property type="project" value="InterPro"/>
</dbReference>
<dbReference type="Proteomes" id="UP000318801">
    <property type="component" value="Unassembled WGS sequence"/>
</dbReference>
<reference evidence="4 5" key="1">
    <citation type="submission" date="2019-06" db="EMBL/GenBank/DDBJ databases">
        <authorList>
            <person name="Li M."/>
        </authorList>
    </citation>
    <scope>NUCLEOTIDE SEQUENCE [LARGE SCALE GENOMIC DNA]</scope>
    <source>
        <strain evidence="4 5">BGMRC2036</strain>
    </source>
</reference>
<protein>
    <submittedName>
        <fullName evidence="4">GNAT family N-acetyltransferase</fullName>
    </submittedName>
</protein>
<keyword evidence="1 4" id="KW-0808">Transferase</keyword>
<dbReference type="InterPro" id="IPR000182">
    <property type="entry name" value="GNAT_dom"/>
</dbReference>
<keyword evidence="2" id="KW-0012">Acyltransferase</keyword>
<dbReference type="SUPFAM" id="SSF55729">
    <property type="entry name" value="Acyl-CoA N-acyltransferases (Nat)"/>
    <property type="match status" value="1"/>
</dbReference>
<dbReference type="PROSITE" id="PS51186">
    <property type="entry name" value="GNAT"/>
    <property type="match status" value="1"/>
</dbReference>
<dbReference type="InterPro" id="IPR050832">
    <property type="entry name" value="Bact_Acetyltransf"/>
</dbReference>
<sequence length="240" mass="27105">MGLRAWPAKTVVYDGAWQYRLTAGHPSKRLNSITVLDQSDIADIEIRLEKARRHYASFGRQMLLRETPLTPSMLIEYLSDEGAVAFDETIVMTRDLTRFSSEETLDLLPSQDIGRFADAVLAVKPEDGLTKPGLAEVVTGIRPAHGFFIREESDRTPLAVGLCVQDFEMAGIELLAVSEDHRRQGLGRSITTAMLHWAKARAARLAWLQVTGTNTPAITLYRNMGFTEAYRYRYWRETEI</sequence>